<evidence type="ECO:0000256" key="1">
    <source>
        <dbReference type="SAM" id="MobiDB-lite"/>
    </source>
</evidence>
<feature type="compositionally biased region" description="Pro residues" evidence="1">
    <location>
        <begin position="453"/>
        <end position="465"/>
    </location>
</feature>
<organism evidence="3 4">
    <name type="scientific">Dactylosporangium vinaceum</name>
    <dbReference type="NCBI Taxonomy" id="53362"/>
    <lineage>
        <taxon>Bacteria</taxon>
        <taxon>Bacillati</taxon>
        <taxon>Actinomycetota</taxon>
        <taxon>Actinomycetes</taxon>
        <taxon>Micromonosporales</taxon>
        <taxon>Micromonosporaceae</taxon>
        <taxon>Dactylosporangium</taxon>
    </lineage>
</organism>
<feature type="region of interest" description="Disordered" evidence="1">
    <location>
        <begin position="531"/>
        <end position="550"/>
    </location>
</feature>
<keyword evidence="4" id="KW-1185">Reference proteome</keyword>
<dbReference type="EMBL" id="JBHMCA010000043">
    <property type="protein sequence ID" value="MFB9445739.1"/>
    <property type="molecule type" value="Genomic_DNA"/>
</dbReference>
<feature type="compositionally biased region" description="Pro residues" evidence="1">
    <location>
        <begin position="201"/>
        <end position="265"/>
    </location>
</feature>
<name>A0ABV5MA72_9ACTN</name>
<dbReference type="Proteomes" id="UP001589608">
    <property type="component" value="Unassembled WGS sequence"/>
</dbReference>
<dbReference type="Gene3D" id="1.25.40.10">
    <property type="entry name" value="Tetratricopeptide repeat domain"/>
    <property type="match status" value="1"/>
</dbReference>
<evidence type="ECO:0000256" key="2">
    <source>
        <dbReference type="SAM" id="Phobius"/>
    </source>
</evidence>
<feature type="compositionally biased region" description="Gly residues" evidence="1">
    <location>
        <begin position="333"/>
        <end position="349"/>
    </location>
</feature>
<feature type="compositionally biased region" description="Pro residues" evidence="1">
    <location>
        <begin position="292"/>
        <end position="307"/>
    </location>
</feature>
<keyword evidence="2" id="KW-0472">Membrane</keyword>
<protein>
    <submittedName>
        <fullName evidence="3">Tetratricopeptide repeat protein</fullName>
    </submittedName>
</protein>
<proteinExistence type="predicted"/>
<feature type="compositionally biased region" description="Low complexity" evidence="1">
    <location>
        <begin position="362"/>
        <end position="371"/>
    </location>
</feature>
<feature type="region of interest" description="Disordered" evidence="1">
    <location>
        <begin position="656"/>
        <end position="682"/>
    </location>
</feature>
<dbReference type="SUPFAM" id="SSF48452">
    <property type="entry name" value="TPR-like"/>
    <property type="match status" value="1"/>
</dbReference>
<feature type="compositionally biased region" description="Pro residues" evidence="1">
    <location>
        <begin position="146"/>
        <end position="173"/>
    </location>
</feature>
<accession>A0ABV5MA72</accession>
<feature type="compositionally biased region" description="Pro residues" evidence="1">
    <location>
        <begin position="314"/>
        <end position="324"/>
    </location>
</feature>
<evidence type="ECO:0000313" key="4">
    <source>
        <dbReference type="Proteomes" id="UP001589608"/>
    </source>
</evidence>
<feature type="transmembrane region" description="Helical" evidence="2">
    <location>
        <begin position="499"/>
        <end position="522"/>
    </location>
</feature>
<feature type="region of interest" description="Disordered" evidence="1">
    <location>
        <begin position="136"/>
        <end position="495"/>
    </location>
</feature>
<feature type="compositionally biased region" description="Pro residues" evidence="1">
    <location>
        <begin position="374"/>
        <end position="413"/>
    </location>
</feature>
<comment type="caution">
    <text evidence="3">The sequence shown here is derived from an EMBL/GenBank/DDBJ whole genome shotgun (WGS) entry which is preliminary data.</text>
</comment>
<keyword evidence="2" id="KW-0812">Transmembrane</keyword>
<dbReference type="RefSeq" id="WP_223093184.1">
    <property type="nucleotide sequence ID" value="NZ_CP061913.1"/>
</dbReference>
<sequence>MPASPSFPHARQHAQALADRGDLAGARAVLESAVNAGRPGLAGGDPELLSTMRQLAALQVRAGDHMSARRVLEEAVEAGNQRGESDPLALLLAYDLAVVATELGNRYVARTNFGRVARFGPAALGPAHPAVEHARRVAAHEAGAPPAVPGPAPAAPPVPFVPGPPPPAAPPRPITEDDAPTVRINAIPPQPTTPVSGAPQSTPPLAWPSYPSPPQPAPPGQPQPGQPQPGAPFTPQGPPFVPQQQPPVSGPPHPGQQFGPPPVSGPPQSGSPFAQQPPVSGPPGSGSGSPFAVPPQSAPPTSGPPGPGSGSPFASPPQSAPPGPGASESGAAGSDGRGPGASGSGGPGAAGPASSGAGGSATGTDASRPGAPFGGPPPLPLPLPPPGSSLPPLPLPPFAPLPEPPPVSSPPWPSSGAPVSGAAHPVSGGPYPPVSGGAYPPGGGGYPPVSGAPYPPGGSLPPVSGPPLSQLPPVSAPPAGNEVPPLPAYGDEGPKRRRWPLVVTGIAVLLILGLAAGAVFYFKPFDKSTAADPTAGPSAAPSVSPSPTGPPAVTALVSPVDGAVVPWPVDAQFTVSPEDASSADTVLAITLCVGGRCYLDGKLDVSAGKDTATYPIRLGSAATEGINSKWQVRVDRLQKATYDSLRAEKSAEMANNTWGDKGTTMSSLNPTPIATVTLTKQH</sequence>
<keyword evidence="2" id="KW-1133">Transmembrane helix</keyword>
<feature type="compositionally biased region" description="Low complexity" evidence="1">
    <location>
        <begin position="414"/>
        <end position="438"/>
    </location>
</feature>
<feature type="compositionally biased region" description="Low complexity" evidence="1">
    <location>
        <begin position="533"/>
        <end position="550"/>
    </location>
</feature>
<evidence type="ECO:0000313" key="3">
    <source>
        <dbReference type="EMBL" id="MFB9445739.1"/>
    </source>
</evidence>
<gene>
    <name evidence="3" type="ORF">ACFFTR_21885</name>
</gene>
<dbReference type="InterPro" id="IPR011990">
    <property type="entry name" value="TPR-like_helical_dom_sf"/>
</dbReference>
<reference evidence="3 4" key="1">
    <citation type="submission" date="2024-09" db="EMBL/GenBank/DDBJ databases">
        <authorList>
            <person name="Sun Q."/>
            <person name="Mori K."/>
        </authorList>
    </citation>
    <scope>NUCLEOTIDE SEQUENCE [LARGE SCALE GENOMIC DNA]</scope>
    <source>
        <strain evidence="3 4">JCM 3307</strain>
    </source>
</reference>